<dbReference type="GO" id="GO:0050567">
    <property type="term" value="F:glutaminyl-tRNA synthase (glutamine-hydrolyzing) activity"/>
    <property type="evidence" value="ECO:0007669"/>
    <property type="project" value="TreeGrafter"/>
</dbReference>
<dbReference type="GO" id="GO:0030956">
    <property type="term" value="C:glutamyl-tRNA(Gln) amidotransferase complex"/>
    <property type="evidence" value="ECO:0007669"/>
    <property type="project" value="TreeGrafter"/>
</dbReference>
<proteinExistence type="predicted"/>
<dbReference type="GO" id="GO:0005739">
    <property type="term" value="C:mitochondrion"/>
    <property type="evidence" value="ECO:0007669"/>
    <property type="project" value="TreeGrafter"/>
</dbReference>
<accession>A0A0N5A8F1</accession>
<protein>
    <submittedName>
        <fullName evidence="7">GatB_N domain-containing protein</fullName>
    </submittedName>
</protein>
<evidence type="ECO:0000313" key="7">
    <source>
        <dbReference type="WBParaSite" id="SMUV_0000035001-mRNA-1"/>
    </source>
</evidence>
<feature type="domain" description="Aspartyl/Glutamyl-tRNA(Gln) amidotransferase subunit B/E catalytic" evidence="5">
    <location>
        <begin position="1"/>
        <end position="275"/>
    </location>
</feature>
<keyword evidence="4" id="KW-0648">Protein biosynthesis</keyword>
<dbReference type="GO" id="GO:0032543">
    <property type="term" value="P:mitochondrial translation"/>
    <property type="evidence" value="ECO:0007669"/>
    <property type="project" value="TreeGrafter"/>
</dbReference>
<dbReference type="InterPro" id="IPR006075">
    <property type="entry name" value="Asn/Gln-tRNA_Trfase_suB/E_cat"/>
</dbReference>
<dbReference type="InterPro" id="IPR017959">
    <property type="entry name" value="Asn/Gln-tRNA_amidoTrfase_suB/E"/>
</dbReference>
<dbReference type="AlphaFoldDB" id="A0A0N5A8F1"/>
<keyword evidence="1" id="KW-0436">Ligase</keyword>
<dbReference type="SUPFAM" id="SSF55931">
    <property type="entry name" value="Glutamine synthetase/guanido kinase"/>
    <property type="match status" value="1"/>
</dbReference>
<dbReference type="WBParaSite" id="SMUV_0000035001-mRNA-1">
    <property type="protein sequence ID" value="SMUV_0000035001-mRNA-1"/>
    <property type="gene ID" value="SMUV_0000035001"/>
</dbReference>
<dbReference type="PROSITE" id="PS01234">
    <property type="entry name" value="GATB"/>
    <property type="match status" value="1"/>
</dbReference>
<keyword evidence="3" id="KW-0067">ATP-binding</keyword>
<dbReference type="GO" id="GO:0070681">
    <property type="term" value="P:glutaminyl-tRNAGln biosynthesis via transamidation"/>
    <property type="evidence" value="ECO:0007669"/>
    <property type="project" value="TreeGrafter"/>
</dbReference>
<dbReference type="InterPro" id="IPR017958">
    <property type="entry name" value="Gln-tRNA_amidoTrfase_suB_CS"/>
</dbReference>
<dbReference type="PANTHER" id="PTHR11659:SF0">
    <property type="entry name" value="GLUTAMYL-TRNA(GLN) AMIDOTRANSFERASE SUBUNIT B, MITOCHONDRIAL"/>
    <property type="match status" value="1"/>
</dbReference>
<evidence type="ECO:0000259" key="5">
    <source>
        <dbReference type="Pfam" id="PF02934"/>
    </source>
</evidence>
<evidence type="ECO:0000256" key="1">
    <source>
        <dbReference type="ARBA" id="ARBA00022598"/>
    </source>
</evidence>
<dbReference type="PANTHER" id="PTHR11659">
    <property type="entry name" value="GLUTAMYL-TRNA GLN AMIDOTRANSFERASE SUBUNIT B MITOCHONDRIAL AND PROKARYOTIC PET112-RELATED"/>
    <property type="match status" value="1"/>
</dbReference>
<reference evidence="7" key="1">
    <citation type="submission" date="2017-02" db="UniProtKB">
        <authorList>
            <consortium name="WormBaseParasite"/>
        </authorList>
    </citation>
    <scope>IDENTIFICATION</scope>
</reference>
<dbReference type="STRING" id="451379.A0A0N5A8F1"/>
<dbReference type="Proteomes" id="UP000046393">
    <property type="component" value="Unplaced"/>
</dbReference>
<dbReference type="Pfam" id="PF02934">
    <property type="entry name" value="GatB_N"/>
    <property type="match status" value="1"/>
</dbReference>
<keyword evidence="6" id="KW-1185">Reference proteome</keyword>
<sequence length="432" mass="49833">MFSAAPYNVRGRVNDYVSQFDMAAPGTLPILNRKAVMLGLKTGVLLNCVIPEKNQFERKHYFYADMPAGYQITQQRHPIAHSGYFDIYGFKNYKKRIGISRIQLEIDSGKTCHDLNNNRSLIDLNRAGVALLEIVTEPSLTSALESQCFAEQMLMVLSENFITEGMMHVKFNFAILEGQFRVDANVSLAFNTDELGIRTEIKNLNSLRLVYNAVSYEVFRHFEILSRNGVVVNETRTVDNQGRTLPMRDKEVVTDYRFMPEPNLPFVFIKSDWIDNVKATVNWKPNYLLFITDYGMKWHEAVSIAVSFYFFLQNFLKFFVNVVHYNFEKKISKFTAILLIGQFLKGEINANVDIERELTEKKLWRITDKTEINNIAETVLQNNEATVKKFFKTQNKKLLIKLRNELIKSCGKRVDVADADAYITEALSNLKK</sequence>
<evidence type="ECO:0000256" key="3">
    <source>
        <dbReference type="ARBA" id="ARBA00022840"/>
    </source>
</evidence>
<dbReference type="GO" id="GO:0005524">
    <property type="term" value="F:ATP binding"/>
    <property type="evidence" value="ECO:0007669"/>
    <property type="project" value="UniProtKB-KW"/>
</dbReference>
<evidence type="ECO:0000256" key="2">
    <source>
        <dbReference type="ARBA" id="ARBA00022741"/>
    </source>
</evidence>
<keyword evidence="2" id="KW-0547">Nucleotide-binding</keyword>
<evidence type="ECO:0000256" key="4">
    <source>
        <dbReference type="ARBA" id="ARBA00022917"/>
    </source>
</evidence>
<organism evidence="6 7">
    <name type="scientific">Syphacia muris</name>
    <dbReference type="NCBI Taxonomy" id="451379"/>
    <lineage>
        <taxon>Eukaryota</taxon>
        <taxon>Metazoa</taxon>
        <taxon>Ecdysozoa</taxon>
        <taxon>Nematoda</taxon>
        <taxon>Chromadorea</taxon>
        <taxon>Rhabditida</taxon>
        <taxon>Spirurina</taxon>
        <taxon>Oxyuridomorpha</taxon>
        <taxon>Oxyuroidea</taxon>
        <taxon>Oxyuridae</taxon>
        <taxon>Syphacia</taxon>
    </lineage>
</organism>
<evidence type="ECO:0000313" key="6">
    <source>
        <dbReference type="Proteomes" id="UP000046393"/>
    </source>
</evidence>
<dbReference type="InterPro" id="IPR014746">
    <property type="entry name" value="Gln_synth/guanido_kin_cat_dom"/>
</dbReference>
<name>A0A0N5A8F1_9BILA</name>